<name>A0A553JT33_SHEHA</name>
<reference evidence="2" key="1">
    <citation type="submission" date="2019-07" db="EMBL/GenBank/DDBJ databases">
        <title>Shewanella sp. YLB-08 draft genomic sequence.</title>
        <authorList>
            <person name="Yu L."/>
        </authorList>
    </citation>
    <scope>NUCLEOTIDE SEQUENCE [LARGE SCALE GENOMIC DNA]</scope>
    <source>
        <strain evidence="2">JCM 20706</strain>
    </source>
</reference>
<keyword evidence="2" id="KW-1185">Reference proteome</keyword>
<evidence type="ECO:0000313" key="1">
    <source>
        <dbReference type="EMBL" id="TRY15614.1"/>
    </source>
</evidence>
<evidence type="ECO:0000313" key="2">
    <source>
        <dbReference type="Proteomes" id="UP000318126"/>
    </source>
</evidence>
<accession>A0A553JT33</accession>
<organism evidence="1 2">
    <name type="scientific">Shewanella hanedai</name>
    <name type="common">Alteromonas hanedai</name>
    <dbReference type="NCBI Taxonomy" id="25"/>
    <lineage>
        <taxon>Bacteria</taxon>
        <taxon>Pseudomonadati</taxon>
        <taxon>Pseudomonadota</taxon>
        <taxon>Gammaproteobacteria</taxon>
        <taxon>Alteromonadales</taxon>
        <taxon>Shewanellaceae</taxon>
        <taxon>Shewanella</taxon>
    </lineage>
</organism>
<dbReference type="EMBL" id="VKGK01000003">
    <property type="protein sequence ID" value="TRY15614.1"/>
    <property type="molecule type" value="Genomic_DNA"/>
</dbReference>
<sequence>MAKPKKAVPYFASLNGSSPSIVFNTDNVFDNTTLVSSSPIDVYMKRNQALIKKVGLLEREDLLSADNDEDRDIYNLFLLGFVSNVESYFRTIIREVITFDIHSYNACLEQPLTYAAALHHTRELLPEALMENHTFISKHLITKALIDYLKITINTQETKGQEVTECLQLFEQLCQLRHCIVHRAGLLGSKNAIKLGIDSHKGFFEKPIRLNTAFLQNANVICLNCVRTSNTYIFNKLIHRYVAENDGITWKFPNDKRWYLKYYTLFISQKLNESLVQNGIELDTPFKTYEKLRASFEKKD</sequence>
<dbReference type="OrthoDB" id="1493841at2"/>
<dbReference type="AlphaFoldDB" id="A0A553JT33"/>
<dbReference type="Proteomes" id="UP000318126">
    <property type="component" value="Unassembled WGS sequence"/>
</dbReference>
<dbReference type="RefSeq" id="WP_143563226.1">
    <property type="nucleotide sequence ID" value="NZ_BMPL01000003.1"/>
</dbReference>
<comment type="caution">
    <text evidence="1">The sequence shown here is derived from an EMBL/GenBank/DDBJ whole genome shotgun (WGS) entry which is preliminary data.</text>
</comment>
<protein>
    <submittedName>
        <fullName evidence="1">Uncharacterized protein</fullName>
    </submittedName>
</protein>
<gene>
    <name evidence="1" type="ORF">FN961_03830</name>
</gene>
<proteinExistence type="predicted"/>